<proteinExistence type="predicted"/>
<dbReference type="EMBL" id="KN832990">
    <property type="protein sequence ID" value="KIM83664.1"/>
    <property type="molecule type" value="Genomic_DNA"/>
</dbReference>
<dbReference type="Proteomes" id="UP000054166">
    <property type="component" value="Unassembled WGS sequence"/>
</dbReference>
<feature type="region of interest" description="Disordered" evidence="1">
    <location>
        <begin position="56"/>
        <end position="76"/>
    </location>
</feature>
<accession>A0A0C3FVX9</accession>
<reference evidence="2 3" key="1">
    <citation type="submission" date="2014-04" db="EMBL/GenBank/DDBJ databases">
        <authorList>
            <consortium name="DOE Joint Genome Institute"/>
            <person name="Kuo A."/>
            <person name="Tarkka M."/>
            <person name="Buscot F."/>
            <person name="Kohler A."/>
            <person name="Nagy L.G."/>
            <person name="Floudas D."/>
            <person name="Copeland A."/>
            <person name="Barry K.W."/>
            <person name="Cichocki N."/>
            <person name="Veneault-Fourrey C."/>
            <person name="LaButti K."/>
            <person name="Lindquist E.A."/>
            <person name="Lipzen A."/>
            <person name="Lundell T."/>
            <person name="Morin E."/>
            <person name="Murat C."/>
            <person name="Sun H."/>
            <person name="Tunlid A."/>
            <person name="Henrissat B."/>
            <person name="Grigoriev I.V."/>
            <person name="Hibbett D.S."/>
            <person name="Martin F."/>
            <person name="Nordberg H.P."/>
            <person name="Cantor M.N."/>
            <person name="Hua S.X."/>
        </authorList>
    </citation>
    <scope>NUCLEOTIDE SEQUENCE [LARGE SCALE GENOMIC DNA]</scope>
    <source>
        <strain evidence="2 3">F 1598</strain>
    </source>
</reference>
<gene>
    <name evidence="2" type="ORF">PILCRDRAFT_432765</name>
</gene>
<evidence type="ECO:0000256" key="1">
    <source>
        <dbReference type="SAM" id="MobiDB-lite"/>
    </source>
</evidence>
<dbReference type="HOGENOM" id="CLU_2292718_0_0_1"/>
<keyword evidence="3" id="KW-1185">Reference proteome</keyword>
<protein>
    <submittedName>
        <fullName evidence="2">Uncharacterized protein</fullName>
    </submittedName>
</protein>
<dbReference type="AlphaFoldDB" id="A0A0C3FVX9"/>
<sequence length="101" mass="11414">MPPNSDVRPITANLPATLAKWRDYNTSPRLAVWDPLRAWFASQGLHIFNHAPESTVVKPPTNELRAHDGTYSTHYNPPNIAHEHRFIVLPELRMGAMFSSA</sequence>
<reference evidence="3" key="2">
    <citation type="submission" date="2015-01" db="EMBL/GenBank/DDBJ databases">
        <title>Evolutionary Origins and Diversification of the Mycorrhizal Mutualists.</title>
        <authorList>
            <consortium name="DOE Joint Genome Institute"/>
            <consortium name="Mycorrhizal Genomics Consortium"/>
            <person name="Kohler A."/>
            <person name="Kuo A."/>
            <person name="Nagy L.G."/>
            <person name="Floudas D."/>
            <person name="Copeland A."/>
            <person name="Barry K.W."/>
            <person name="Cichocki N."/>
            <person name="Veneault-Fourrey C."/>
            <person name="LaButti K."/>
            <person name="Lindquist E.A."/>
            <person name="Lipzen A."/>
            <person name="Lundell T."/>
            <person name="Morin E."/>
            <person name="Murat C."/>
            <person name="Riley R."/>
            <person name="Ohm R."/>
            <person name="Sun H."/>
            <person name="Tunlid A."/>
            <person name="Henrissat B."/>
            <person name="Grigoriev I.V."/>
            <person name="Hibbett D.S."/>
            <person name="Martin F."/>
        </authorList>
    </citation>
    <scope>NUCLEOTIDE SEQUENCE [LARGE SCALE GENOMIC DNA]</scope>
    <source>
        <strain evidence="3">F 1598</strain>
    </source>
</reference>
<evidence type="ECO:0000313" key="2">
    <source>
        <dbReference type="EMBL" id="KIM83664.1"/>
    </source>
</evidence>
<dbReference type="InParanoid" id="A0A0C3FVX9"/>
<organism evidence="2 3">
    <name type="scientific">Piloderma croceum (strain F 1598)</name>
    <dbReference type="NCBI Taxonomy" id="765440"/>
    <lineage>
        <taxon>Eukaryota</taxon>
        <taxon>Fungi</taxon>
        <taxon>Dikarya</taxon>
        <taxon>Basidiomycota</taxon>
        <taxon>Agaricomycotina</taxon>
        <taxon>Agaricomycetes</taxon>
        <taxon>Agaricomycetidae</taxon>
        <taxon>Atheliales</taxon>
        <taxon>Atheliaceae</taxon>
        <taxon>Piloderma</taxon>
    </lineage>
</organism>
<evidence type="ECO:0000313" key="3">
    <source>
        <dbReference type="Proteomes" id="UP000054166"/>
    </source>
</evidence>
<name>A0A0C3FVX9_PILCF</name>
<dbReference type="OrthoDB" id="2985259at2759"/>